<evidence type="ECO:0000256" key="3">
    <source>
        <dbReference type="ARBA" id="ARBA00022692"/>
    </source>
</evidence>
<comment type="subcellular location">
    <subcellularLocation>
        <location evidence="1">Membrane</location>
        <topology evidence="1">Multi-pass membrane protein</topology>
    </subcellularLocation>
</comment>
<evidence type="ECO:0000256" key="5">
    <source>
        <dbReference type="ARBA" id="ARBA00023136"/>
    </source>
</evidence>
<keyword evidence="9" id="KW-1185">Reference proteome</keyword>
<feature type="transmembrane region" description="Helical" evidence="7">
    <location>
        <begin position="257"/>
        <end position="275"/>
    </location>
</feature>
<comment type="similarity">
    <text evidence="2">Belongs to the EI24 family.</text>
</comment>
<feature type="transmembrane region" description="Helical" evidence="7">
    <location>
        <begin position="191"/>
        <end position="210"/>
    </location>
</feature>
<feature type="transmembrane region" description="Helical" evidence="7">
    <location>
        <begin position="287"/>
        <end position="307"/>
    </location>
</feature>
<name>A0A834HTF9_RHYFE</name>
<evidence type="ECO:0000313" key="9">
    <source>
        <dbReference type="Proteomes" id="UP000625711"/>
    </source>
</evidence>
<proteinExistence type="inferred from homology"/>
<dbReference type="InterPro" id="IPR059112">
    <property type="entry name" value="CysZ/EI24"/>
</dbReference>
<feature type="transmembrane region" description="Helical" evidence="7">
    <location>
        <begin position="230"/>
        <end position="250"/>
    </location>
</feature>
<evidence type="ECO:0000256" key="1">
    <source>
        <dbReference type="ARBA" id="ARBA00004141"/>
    </source>
</evidence>
<gene>
    <name evidence="8" type="ORF">GWI33_019904</name>
</gene>
<dbReference type="EMBL" id="JAACXV010014495">
    <property type="protein sequence ID" value="KAF7266797.1"/>
    <property type="molecule type" value="Genomic_DNA"/>
</dbReference>
<dbReference type="Proteomes" id="UP000625711">
    <property type="component" value="Unassembled WGS sequence"/>
</dbReference>
<evidence type="ECO:0008006" key="10">
    <source>
        <dbReference type="Google" id="ProtNLM"/>
    </source>
</evidence>
<dbReference type="GO" id="GO:0016236">
    <property type="term" value="P:macroautophagy"/>
    <property type="evidence" value="ECO:0007669"/>
    <property type="project" value="TreeGrafter"/>
</dbReference>
<evidence type="ECO:0000256" key="4">
    <source>
        <dbReference type="ARBA" id="ARBA00022989"/>
    </source>
</evidence>
<evidence type="ECO:0000256" key="6">
    <source>
        <dbReference type="SAM" id="MobiDB-lite"/>
    </source>
</evidence>
<dbReference type="PANTHER" id="PTHR21389:SF0">
    <property type="entry name" value="ETOPOSIDE-INDUCED PROTEIN 2.4 HOMOLOG"/>
    <property type="match status" value="1"/>
</dbReference>
<feature type="transmembrane region" description="Helical" evidence="7">
    <location>
        <begin position="64"/>
        <end position="91"/>
    </location>
</feature>
<evidence type="ECO:0000256" key="7">
    <source>
        <dbReference type="SAM" id="Phobius"/>
    </source>
</evidence>
<dbReference type="AlphaFoldDB" id="A0A834HTF9"/>
<feature type="region of interest" description="Disordered" evidence="6">
    <location>
        <begin position="33"/>
        <end position="58"/>
    </location>
</feature>
<evidence type="ECO:0000313" key="8">
    <source>
        <dbReference type="EMBL" id="KAF7266797.1"/>
    </source>
</evidence>
<comment type="caution">
    <text evidence="8">The sequence shown here is derived from an EMBL/GenBank/DDBJ whole genome shotgun (WGS) entry which is preliminary data.</text>
</comment>
<dbReference type="Pfam" id="PF07264">
    <property type="entry name" value="EI24"/>
    <property type="match status" value="1"/>
</dbReference>
<dbReference type="OrthoDB" id="266518at2759"/>
<dbReference type="PANTHER" id="PTHR21389">
    <property type="entry name" value="P53 INDUCED PROTEIN"/>
    <property type="match status" value="1"/>
</dbReference>
<protein>
    <recommendedName>
        <fullName evidence="10">Etoposide-induced protein 2.4-like protein</fullName>
    </recommendedName>
</protein>
<dbReference type="GO" id="GO:0005783">
    <property type="term" value="C:endoplasmic reticulum"/>
    <property type="evidence" value="ECO:0007669"/>
    <property type="project" value="TreeGrafter"/>
</dbReference>
<keyword evidence="3 7" id="KW-0812">Transmembrane</keyword>
<feature type="compositionally biased region" description="Basic residues" evidence="6">
    <location>
        <begin position="35"/>
        <end position="44"/>
    </location>
</feature>
<keyword evidence="5 7" id="KW-0472">Membrane</keyword>
<dbReference type="GO" id="GO:0016020">
    <property type="term" value="C:membrane"/>
    <property type="evidence" value="ECO:0007669"/>
    <property type="project" value="UniProtKB-SubCell"/>
</dbReference>
<organism evidence="8 9">
    <name type="scientific">Rhynchophorus ferrugineus</name>
    <name type="common">Red palm weevil</name>
    <name type="synonym">Curculio ferrugineus</name>
    <dbReference type="NCBI Taxonomy" id="354439"/>
    <lineage>
        <taxon>Eukaryota</taxon>
        <taxon>Metazoa</taxon>
        <taxon>Ecdysozoa</taxon>
        <taxon>Arthropoda</taxon>
        <taxon>Hexapoda</taxon>
        <taxon>Insecta</taxon>
        <taxon>Pterygota</taxon>
        <taxon>Neoptera</taxon>
        <taxon>Endopterygota</taxon>
        <taxon>Coleoptera</taxon>
        <taxon>Polyphaga</taxon>
        <taxon>Cucujiformia</taxon>
        <taxon>Curculionidae</taxon>
        <taxon>Dryophthorinae</taxon>
        <taxon>Rhynchophorus</taxon>
    </lineage>
</organism>
<keyword evidence="4 7" id="KW-1133">Transmembrane helix</keyword>
<accession>A0A834HTF9</accession>
<evidence type="ECO:0000256" key="2">
    <source>
        <dbReference type="ARBA" id="ARBA00010970"/>
    </source>
</evidence>
<reference evidence="8" key="1">
    <citation type="submission" date="2020-08" db="EMBL/GenBank/DDBJ databases">
        <title>Genome sequencing and assembly of the red palm weevil Rhynchophorus ferrugineus.</title>
        <authorList>
            <person name="Dias G.B."/>
            <person name="Bergman C.M."/>
            <person name="Manee M."/>
        </authorList>
    </citation>
    <scope>NUCLEOTIDE SEQUENCE</scope>
    <source>
        <strain evidence="8">AA-2017</strain>
        <tissue evidence="8">Whole larva</tissue>
    </source>
</reference>
<sequence length="332" mass="38352">MGIKGILAAFLKGFYHSFKGMLVITRLDKESNERRSRHSPTIRQKHIDGEDSPNTPRKKENSKVIIKVMQCAMLNGGIFLLSVLIFEYVLLPGLDKLFVFLFGDETFLNKVIWCWIKYILLLIYKTLWLVPMFIISKIINAFWFQDIADSAYRYSRGRPVSFPSISELFADSIFSIFVQILFTIQANLINYILLHPVGYILYMVQLTLLHSLYCFEYKWFNMGWKLHERLAFIEAHWAYFIGFGLPLTILTQLSDSLVISGCVFSILFPFFIISGNEASPVMDASDVQLQFFSLVIAFANTFFSNVIGSRQRHQSTSLSSAMVYQTARVQRR</sequence>